<evidence type="ECO:0000256" key="1">
    <source>
        <dbReference type="SAM" id="MobiDB-lite"/>
    </source>
</evidence>
<feature type="compositionally biased region" description="Polar residues" evidence="1">
    <location>
        <begin position="518"/>
        <end position="528"/>
    </location>
</feature>
<feature type="compositionally biased region" description="Polar residues" evidence="1">
    <location>
        <begin position="441"/>
        <end position="462"/>
    </location>
</feature>
<feature type="compositionally biased region" description="Polar residues" evidence="1">
    <location>
        <begin position="324"/>
        <end position="339"/>
    </location>
</feature>
<name>R4XLM8_TAPDE</name>
<dbReference type="OrthoDB" id="774557at2759"/>
<dbReference type="PANTHER" id="PTHR10378">
    <property type="entry name" value="LIM DOMAIN-BINDING PROTEIN"/>
    <property type="match status" value="1"/>
</dbReference>
<dbReference type="EMBL" id="CAHR02000212">
    <property type="protein sequence ID" value="CCG84200.1"/>
    <property type="molecule type" value="Genomic_DNA"/>
</dbReference>
<sequence length="612" mass="68174">MSDAAMLQQQQAQPQQFESTFSSSPSNIQNHQIASQKANILAQQRLALDAQQMVPGTQLTPSGMQFPPGYLQAQMMRQRQAAAAAAQWAAQQERTVAAPQGSTQRLGSAILRLLNFSEQLNSFSDSGDLEAWKKFVDEFYVDPALCTQSLPANPELSYELPTPLLPAYFHQMHQDITKLNLTFHNAREYYLPPQNHVVECPKCTMCYYFQNATKIEILGKLRIVYTPGPPPNCLLKMESWEFIGEEWDEWICRMPPPPIEQNGQDEDEFQDSMLKTDSDGNVTESDVQRERQIEKGADSDTLPSDTVNEEGMEADHEDLFGRSPTDSNQLPSRPSSAQGNDKREKDHGRNGDDEKTKDPSKRARMVMSTGVTARHLRFLEISDVLGQLSPLFGQKSPKEALSNLLQSLPKLQEFEKSNRRSIGGSQHQKSKASQGKKSAQNDQSNGEDSRSTHAAQKTQQIPSGRAMQQQAAQVLQKQAAQTLSQALPPPNFDFDNSDSMHGDAAADEDARHEPNDIFKSNNSSSTLANPADAIKIEKLDEDVGDNEEDEPGDLDLDLDLHADVVASDDHELSFDVEDDFDLGDLDVIGSKRPSDEAFGRIKRQRNGEEEDI</sequence>
<dbReference type="eggNOG" id="ENOG502S0PM">
    <property type="taxonomic scope" value="Eukaryota"/>
</dbReference>
<dbReference type="VEuPathDB" id="FungiDB:TAPDE_004603"/>
<comment type="caution">
    <text evidence="2">The sequence shown here is derived from an EMBL/GenBank/DDBJ whole genome shotgun (WGS) entry which is preliminary data.</text>
</comment>
<feature type="compositionally biased region" description="Polar residues" evidence="1">
    <location>
        <begin position="17"/>
        <end position="29"/>
    </location>
</feature>
<feature type="compositionally biased region" description="Basic and acidic residues" evidence="1">
    <location>
        <begin position="340"/>
        <end position="361"/>
    </location>
</feature>
<feature type="compositionally biased region" description="Basic and acidic residues" evidence="1">
    <location>
        <begin position="286"/>
        <end position="298"/>
    </location>
</feature>
<feature type="region of interest" description="Disordered" evidence="1">
    <location>
        <begin position="271"/>
        <end position="373"/>
    </location>
</feature>
<feature type="compositionally biased region" description="Low complexity" evidence="1">
    <location>
        <begin position="466"/>
        <end position="481"/>
    </location>
</feature>
<dbReference type="Proteomes" id="UP000013776">
    <property type="component" value="Unassembled WGS sequence"/>
</dbReference>
<gene>
    <name evidence="2" type="ORF">TAPDE_004603</name>
</gene>
<feature type="region of interest" description="Disordered" evidence="1">
    <location>
        <begin position="1"/>
        <end position="29"/>
    </location>
</feature>
<feature type="region of interest" description="Disordered" evidence="1">
    <location>
        <begin position="415"/>
        <end position="531"/>
    </location>
</feature>
<feature type="compositionally biased region" description="Low complexity" evidence="1">
    <location>
        <begin position="423"/>
        <end position="440"/>
    </location>
</feature>
<proteinExistence type="predicted"/>
<dbReference type="STRING" id="1097556.R4XLM8"/>
<dbReference type="AlphaFoldDB" id="R4XLM8"/>
<protein>
    <submittedName>
        <fullName evidence="2">Uncharacterized protein</fullName>
    </submittedName>
</protein>
<evidence type="ECO:0000313" key="2">
    <source>
        <dbReference type="EMBL" id="CCG84200.1"/>
    </source>
</evidence>
<dbReference type="InterPro" id="IPR029005">
    <property type="entry name" value="LIM-bd/SEUSS"/>
</dbReference>
<reference evidence="2 3" key="1">
    <citation type="journal article" date="2013" name="MBio">
        <title>Genome sequencing of the plant pathogen Taphrina deformans, the causal agent of peach leaf curl.</title>
        <authorList>
            <person name="Cisse O.H."/>
            <person name="Almeida J.M.G.C.F."/>
            <person name="Fonseca A."/>
            <person name="Kumar A.A."/>
            <person name="Salojaervi J."/>
            <person name="Overmyer K."/>
            <person name="Hauser P.M."/>
            <person name="Pagni M."/>
        </authorList>
    </citation>
    <scope>NUCLEOTIDE SEQUENCE [LARGE SCALE GENOMIC DNA]</scope>
    <source>
        <strain evidence="3">PYCC 5710 / ATCC 11124 / CBS 356.35 / IMI 108563 / JCM 9778 / NBRC 8474</strain>
    </source>
</reference>
<keyword evidence="3" id="KW-1185">Reference proteome</keyword>
<accession>R4XLM8</accession>
<organism evidence="2 3">
    <name type="scientific">Taphrina deformans (strain PYCC 5710 / ATCC 11124 / CBS 356.35 / IMI 108563 / JCM 9778 / NBRC 8474)</name>
    <name type="common">Peach leaf curl fungus</name>
    <name type="synonym">Lalaria deformans</name>
    <dbReference type="NCBI Taxonomy" id="1097556"/>
    <lineage>
        <taxon>Eukaryota</taxon>
        <taxon>Fungi</taxon>
        <taxon>Dikarya</taxon>
        <taxon>Ascomycota</taxon>
        <taxon>Taphrinomycotina</taxon>
        <taxon>Taphrinomycetes</taxon>
        <taxon>Taphrinales</taxon>
        <taxon>Taphrinaceae</taxon>
        <taxon>Taphrina</taxon>
    </lineage>
</organism>
<feature type="compositionally biased region" description="Polar residues" evidence="1">
    <location>
        <begin position="273"/>
        <end position="285"/>
    </location>
</feature>
<feature type="region of interest" description="Disordered" evidence="1">
    <location>
        <begin position="586"/>
        <end position="612"/>
    </location>
</feature>
<dbReference type="Pfam" id="PF01803">
    <property type="entry name" value="LIM_bind"/>
    <property type="match status" value="1"/>
</dbReference>
<evidence type="ECO:0000313" key="3">
    <source>
        <dbReference type="Proteomes" id="UP000013776"/>
    </source>
</evidence>